<dbReference type="Proteomes" id="UP000326062">
    <property type="component" value="Unassembled WGS sequence"/>
</dbReference>
<gene>
    <name evidence="3" type="ORF">FD755_025985</name>
</gene>
<dbReference type="Pfam" id="PF00078">
    <property type="entry name" value="RVT_1"/>
    <property type="match status" value="1"/>
</dbReference>
<dbReference type="PANTHER" id="PTHR47027">
    <property type="entry name" value="REVERSE TRANSCRIPTASE DOMAIN-CONTAINING PROTEIN"/>
    <property type="match status" value="1"/>
</dbReference>
<reference evidence="3 4" key="1">
    <citation type="submission" date="2019-06" db="EMBL/GenBank/DDBJ databases">
        <title>Discovery of a novel chromosome fission-fusion reversal in muntjac.</title>
        <authorList>
            <person name="Mudd A.B."/>
            <person name="Bredeson J.V."/>
            <person name="Baum R."/>
            <person name="Hockemeyer D."/>
            <person name="Rokhsar D.S."/>
        </authorList>
    </citation>
    <scope>NUCLEOTIDE SEQUENCE [LARGE SCALE GENOMIC DNA]</scope>
    <source>
        <strain evidence="3">UCam_UCB_Mr</strain>
        <tissue evidence="3">Fibroblast cell line</tissue>
    </source>
</reference>
<evidence type="ECO:0000259" key="2">
    <source>
        <dbReference type="PROSITE" id="PS50878"/>
    </source>
</evidence>
<dbReference type="InterPro" id="IPR043502">
    <property type="entry name" value="DNA/RNA_pol_sf"/>
</dbReference>
<dbReference type="PROSITE" id="PS50878">
    <property type="entry name" value="RT_POL"/>
    <property type="match status" value="1"/>
</dbReference>
<feature type="non-terminal residue" evidence="3">
    <location>
        <position position="136"/>
    </location>
</feature>
<comment type="caution">
    <text evidence="3">The sequence shown here is derived from an EMBL/GenBank/DDBJ whole genome shotgun (WGS) entry which is preliminary data.</text>
</comment>
<comment type="similarity">
    <text evidence="1">Belongs to the beta type-B retroviral polymerase family. HERV class-II K(HML-2) pol subfamily.</text>
</comment>
<sequence length="136" mass="15161">MEQQTDWFQIGKGVCQGCILSPCLFNLYAEYIMKNAGLEEAQLYADDTTLMAESEEELKSLLMKVKEESEKVGLKLNIKKTKIMASGPITSWEIDGETVETVSDFILGDSKITADGDCSHEIKRCLLLGRKVMTSL</sequence>
<dbReference type="SUPFAM" id="SSF56672">
    <property type="entry name" value="DNA/RNA polymerases"/>
    <property type="match status" value="1"/>
</dbReference>
<name>A0A5N3UHQ1_MUNRE</name>
<dbReference type="InterPro" id="IPR043128">
    <property type="entry name" value="Rev_trsase/Diguanyl_cyclase"/>
</dbReference>
<evidence type="ECO:0000313" key="3">
    <source>
        <dbReference type="EMBL" id="KAB0336394.1"/>
    </source>
</evidence>
<dbReference type="AlphaFoldDB" id="A0A5N3UHQ1"/>
<feature type="domain" description="Reverse transcriptase" evidence="2">
    <location>
        <begin position="1"/>
        <end position="107"/>
    </location>
</feature>
<organism evidence="3 4">
    <name type="scientific">Muntiacus reevesi</name>
    <name type="common">Reeves' muntjac</name>
    <name type="synonym">Cervus reevesi</name>
    <dbReference type="NCBI Taxonomy" id="9886"/>
    <lineage>
        <taxon>Eukaryota</taxon>
        <taxon>Metazoa</taxon>
        <taxon>Chordata</taxon>
        <taxon>Craniata</taxon>
        <taxon>Vertebrata</taxon>
        <taxon>Euteleostomi</taxon>
        <taxon>Mammalia</taxon>
        <taxon>Eutheria</taxon>
        <taxon>Laurasiatheria</taxon>
        <taxon>Artiodactyla</taxon>
        <taxon>Ruminantia</taxon>
        <taxon>Pecora</taxon>
        <taxon>Cervidae</taxon>
        <taxon>Muntiacinae</taxon>
        <taxon>Muntiacus</taxon>
    </lineage>
</organism>
<dbReference type="InterPro" id="IPR000477">
    <property type="entry name" value="RT_dom"/>
</dbReference>
<dbReference type="Gene3D" id="3.30.70.270">
    <property type="match status" value="1"/>
</dbReference>
<dbReference type="PANTHER" id="PTHR47027:SF8">
    <property type="entry name" value="RIBONUCLEASE H"/>
    <property type="match status" value="1"/>
</dbReference>
<keyword evidence="4" id="KW-1185">Reference proteome</keyword>
<proteinExistence type="inferred from homology"/>
<dbReference type="EMBL" id="VCEB01026379">
    <property type="protein sequence ID" value="KAB0336394.1"/>
    <property type="molecule type" value="Genomic_DNA"/>
</dbReference>
<protein>
    <recommendedName>
        <fullName evidence="2">Reverse transcriptase domain-containing protein</fullName>
    </recommendedName>
</protein>
<accession>A0A5N3UHQ1</accession>
<evidence type="ECO:0000256" key="1">
    <source>
        <dbReference type="ARBA" id="ARBA00010879"/>
    </source>
</evidence>
<evidence type="ECO:0000313" key="4">
    <source>
        <dbReference type="Proteomes" id="UP000326062"/>
    </source>
</evidence>